<dbReference type="AlphaFoldDB" id="A0A7F5RNN6"/>
<dbReference type="KEGG" id="apln:108735324"/>
<dbReference type="Pfam" id="PF12796">
    <property type="entry name" value="Ank_2"/>
    <property type="match status" value="1"/>
</dbReference>
<reference evidence="5" key="1">
    <citation type="submission" date="2025-08" db="UniProtKB">
        <authorList>
            <consortium name="RefSeq"/>
        </authorList>
    </citation>
    <scope>IDENTIFICATION</scope>
    <source>
        <tissue evidence="5">Entire body</tissue>
    </source>
</reference>
<dbReference type="GeneID" id="108735324"/>
<feature type="repeat" description="RCC1" evidence="3">
    <location>
        <begin position="144"/>
        <end position="197"/>
    </location>
</feature>
<keyword evidence="5" id="KW-0808">Transferase</keyword>
<evidence type="ECO:0000256" key="2">
    <source>
        <dbReference type="PROSITE-ProRule" id="PRU00023"/>
    </source>
</evidence>
<protein>
    <submittedName>
        <fullName evidence="5">Inhibitor of Bruton tyrosine kinase</fullName>
    </submittedName>
</protein>
<dbReference type="RefSeq" id="XP_025837638.1">
    <property type="nucleotide sequence ID" value="XM_025981853.1"/>
</dbReference>
<evidence type="ECO:0000256" key="1">
    <source>
        <dbReference type="ARBA" id="ARBA00022737"/>
    </source>
</evidence>
<dbReference type="OrthoDB" id="1893551at2759"/>
<sequence length="257" mass="28476">MSDTPDCTERCSSEIHGDILCAALTKREVTDYQLCAFLSKTCYCCGTVKDSLGRTSLHIAASCGRTNIVKWLINYKHANINVKDIESGYTPLHRSIYYGKIHTAISLLKMGACIDTSDLDGLTVLEHAMKDLQLPLEPCISNSGEIYVWGQNTNYTLGPHQARSLPERLDLFYKENPDVEICCVCLEKFHSILLTRDGKVFASGHGQGGRLGLSTEETVLLPKQVRFGKAVALFNIKQISIARDHSVFLNENGQNCS</sequence>
<dbReference type="InterPro" id="IPR009091">
    <property type="entry name" value="RCC1/BLIP-II"/>
</dbReference>
<dbReference type="PROSITE" id="PS50012">
    <property type="entry name" value="RCC1_3"/>
    <property type="match status" value="2"/>
</dbReference>
<accession>A0A7F5RNN6</accession>
<keyword evidence="1" id="KW-0677">Repeat</keyword>
<dbReference type="Gene3D" id="2.130.10.30">
    <property type="entry name" value="Regulator of chromosome condensation 1/beta-lactamase-inhibitor protein II"/>
    <property type="match status" value="1"/>
</dbReference>
<dbReference type="Proteomes" id="UP000192223">
    <property type="component" value="Unplaced"/>
</dbReference>
<keyword evidence="4" id="KW-1185">Reference proteome</keyword>
<feature type="repeat" description="RCC1" evidence="3">
    <location>
        <begin position="198"/>
        <end position="252"/>
    </location>
</feature>
<feature type="repeat" description="ANK" evidence="2">
    <location>
        <begin position="52"/>
        <end position="74"/>
    </location>
</feature>
<feature type="repeat" description="ANK" evidence="2">
    <location>
        <begin position="87"/>
        <end position="119"/>
    </location>
</feature>
<evidence type="ECO:0000313" key="4">
    <source>
        <dbReference type="Proteomes" id="UP000192223"/>
    </source>
</evidence>
<proteinExistence type="predicted"/>
<dbReference type="InParanoid" id="A0A7F5RNN6"/>
<keyword evidence="2" id="KW-0040">ANK repeat</keyword>
<dbReference type="PANTHER" id="PTHR22872">
    <property type="entry name" value="BTK-BINDING PROTEIN-RELATED"/>
    <property type="match status" value="1"/>
</dbReference>
<dbReference type="InterPro" id="IPR002110">
    <property type="entry name" value="Ankyrin_rpt"/>
</dbReference>
<dbReference type="Pfam" id="PF00415">
    <property type="entry name" value="RCC1"/>
    <property type="match status" value="1"/>
</dbReference>
<dbReference type="InterPro" id="IPR036770">
    <property type="entry name" value="Ankyrin_rpt-contain_sf"/>
</dbReference>
<dbReference type="PROSITE" id="PS50088">
    <property type="entry name" value="ANK_REPEAT"/>
    <property type="match status" value="2"/>
</dbReference>
<dbReference type="SUPFAM" id="SSF50985">
    <property type="entry name" value="RCC1/BLIP-II"/>
    <property type="match status" value="1"/>
</dbReference>
<organism evidence="4 5">
    <name type="scientific">Agrilus planipennis</name>
    <name type="common">Emerald ash borer</name>
    <name type="synonym">Agrilus marcopoli</name>
    <dbReference type="NCBI Taxonomy" id="224129"/>
    <lineage>
        <taxon>Eukaryota</taxon>
        <taxon>Metazoa</taxon>
        <taxon>Ecdysozoa</taxon>
        <taxon>Arthropoda</taxon>
        <taxon>Hexapoda</taxon>
        <taxon>Insecta</taxon>
        <taxon>Pterygota</taxon>
        <taxon>Neoptera</taxon>
        <taxon>Endopterygota</taxon>
        <taxon>Coleoptera</taxon>
        <taxon>Polyphaga</taxon>
        <taxon>Elateriformia</taxon>
        <taxon>Buprestoidea</taxon>
        <taxon>Buprestidae</taxon>
        <taxon>Agrilinae</taxon>
        <taxon>Agrilus</taxon>
    </lineage>
</organism>
<dbReference type="SUPFAM" id="SSF48403">
    <property type="entry name" value="Ankyrin repeat"/>
    <property type="match status" value="1"/>
</dbReference>
<name>A0A7F5RNN6_AGRPL</name>
<dbReference type="InterPro" id="IPR051625">
    <property type="entry name" value="Signaling_Regulatory_Domain"/>
</dbReference>
<dbReference type="Gene3D" id="1.25.40.20">
    <property type="entry name" value="Ankyrin repeat-containing domain"/>
    <property type="match status" value="1"/>
</dbReference>
<evidence type="ECO:0000256" key="3">
    <source>
        <dbReference type="PROSITE-ProRule" id="PRU00235"/>
    </source>
</evidence>
<dbReference type="GO" id="GO:0016301">
    <property type="term" value="F:kinase activity"/>
    <property type="evidence" value="ECO:0007669"/>
    <property type="project" value="UniProtKB-KW"/>
</dbReference>
<dbReference type="PANTHER" id="PTHR22872:SF2">
    <property type="entry name" value="INHIBITOR OF BRUTON TYROSINE KINASE"/>
    <property type="match status" value="1"/>
</dbReference>
<gene>
    <name evidence="5" type="primary">LOC108735324</name>
</gene>
<evidence type="ECO:0000313" key="5">
    <source>
        <dbReference type="RefSeq" id="XP_025837638.1"/>
    </source>
</evidence>
<dbReference type="InterPro" id="IPR000408">
    <property type="entry name" value="Reg_chr_condens"/>
</dbReference>
<dbReference type="PROSITE" id="PS50297">
    <property type="entry name" value="ANK_REP_REGION"/>
    <property type="match status" value="2"/>
</dbReference>
<dbReference type="SMART" id="SM00248">
    <property type="entry name" value="ANK"/>
    <property type="match status" value="2"/>
</dbReference>
<keyword evidence="5" id="KW-0418">Kinase</keyword>